<keyword evidence="3" id="KW-0472">Membrane</keyword>
<comment type="caution">
    <text evidence="5">The sequence shown here is derived from an EMBL/GenBank/DDBJ whole genome shotgun (WGS) entry which is preliminary data.</text>
</comment>
<dbReference type="SMART" id="SM00357">
    <property type="entry name" value="CSP"/>
    <property type="match status" value="1"/>
</dbReference>
<protein>
    <submittedName>
        <fullName evidence="5">DUF1294 domain-containing protein</fullName>
    </submittedName>
</protein>
<evidence type="ECO:0000256" key="1">
    <source>
        <dbReference type="ARBA" id="ARBA00022553"/>
    </source>
</evidence>
<reference evidence="5 6" key="1">
    <citation type="submission" date="2020-07" db="EMBL/GenBank/DDBJ databases">
        <title>Bacterium isolated from marien macroalgae.</title>
        <authorList>
            <person name="Zhu K."/>
            <person name="Lu D."/>
            <person name="Du Z."/>
        </authorList>
    </citation>
    <scope>NUCLEOTIDE SEQUENCE [LARGE SCALE GENOMIC DNA]</scope>
    <source>
        <strain evidence="5 6">3-1745</strain>
    </source>
</reference>
<feature type="domain" description="CSD" evidence="4">
    <location>
        <begin position="2"/>
        <end position="67"/>
    </location>
</feature>
<feature type="transmembrane region" description="Helical" evidence="3">
    <location>
        <begin position="174"/>
        <end position="191"/>
    </location>
</feature>
<keyword evidence="6" id="KW-1185">Reference proteome</keyword>
<dbReference type="InterPro" id="IPR011129">
    <property type="entry name" value="CSD"/>
</dbReference>
<evidence type="ECO:0000259" key="4">
    <source>
        <dbReference type="PROSITE" id="PS51857"/>
    </source>
</evidence>
<dbReference type="InterPro" id="IPR012340">
    <property type="entry name" value="NA-bd_OB-fold"/>
</dbReference>
<dbReference type="SUPFAM" id="SSF50249">
    <property type="entry name" value="Nucleic acid-binding proteins"/>
    <property type="match status" value="1"/>
</dbReference>
<dbReference type="Pfam" id="PF00313">
    <property type="entry name" value="CSD"/>
    <property type="match status" value="1"/>
</dbReference>
<evidence type="ECO:0000313" key="6">
    <source>
        <dbReference type="Proteomes" id="UP000538931"/>
    </source>
</evidence>
<dbReference type="Proteomes" id="UP000538931">
    <property type="component" value="Unassembled WGS sequence"/>
</dbReference>
<dbReference type="CDD" id="cd04458">
    <property type="entry name" value="CSP_CDS"/>
    <property type="match status" value="1"/>
</dbReference>
<evidence type="ECO:0000256" key="3">
    <source>
        <dbReference type="SAM" id="Phobius"/>
    </source>
</evidence>
<dbReference type="PROSITE" id="PS00352">
    <property type="entry name" value="CSD_1"/>
    <property type="match status" value="1"/>
</dbReference>
<evidence type="ECO:0000256" key="2">
    <source>
        <dbReference type="RuleBase" id="RU000408"/>
    </source>
</evidence>
<keyword evidence="3" id="KW-1133">Transmembrane helix</keyword>
<dbReference type="PROSITE" id="PS51857">
    <property type="entry name" value="CSD_2"/>
    <property type="match status" value="1"/>
</dbReference>
<dbReference type="RefSeq" id="WP_181741315.1">
    <property type="nucleotide sequence ID" value="NZ_JACEMT010000053.1"/>
</dbReference>
<dbReference type="GO" id="GO:0043488">
    <property type="term" value="P:regulation of mRNA stability"/>
    <property type="evidence" value="ECO:0007669"/>
    <property type="project" value="TreeGrafter"/>
</dbReference>
<proteinExistence type="predicted"/>
<accession>A0A7W1X0H7</accession>
<evidence type="ECO:0000313" key="5">
    <source>
        <dbReference type="EMBL" id="MBA4503481.1"/>
    </source>
</evidence>
<dbReference type="InterPro" id="IPR010718">
    <property type="entry name" value="DUF1294"/>
</dbReference>
<dbReference type="InterPro" id="IPR052069">
    <property type="entry name" value="Ca-reg_mRNA-binding_domain"/>
</dbReference>
<organism evidence="5 6">
    <name type="scientific">Marinobacterium marinum</name>
    <dbReference type="NCBI Taxonomy" id="2756129"/>
    <lineage>
        <taxon>Bacteria</taxon>
        <taxon>Pseudomonadati</taxon>
        <taxon>Pseudomonadota</taxon>
        <taxon>Gammaproteobacteria</taxon>
        <taxon>Oceanospirillales</taxon>
        <taxon>Oceanospirillaceae</taxon>
        <taxon>Marinobacterium</taxon>
    </lineage>
</organism>
<keyword evidence="1" id="KW-0597">Phosphoprotein</keyword>
<dbReference type="Pfam" id="PF06961">
    <property type="entry name" value="DUF1294"/>
    <property type="match status" value="1"/>
</dbReference>
<keyword evidence="3" id="KW-0812">Transmembrane</keyword>
<dbReference type="GO" id="GO:0003730">
    <property type="term" value="F:mRNA 3'-UTR binding"/>
    <property type="evidence" value="ECO:0007669"/>
    <property type="project" value="TreeGrafter"/>
</dbReference>
<dbReference type="EMBL" id="JACEMT010000053">
    <property type="protein sequence ID" value="MBA4503481.1"/>
    <property type="molecule type" value="Genomic_DNA"/>
</dbReference>
<dbReference type="PANTHER" id="PTHR12962">
    <property type="entry name" value="CALCIUM-REGULATED HEAT STABLE PROTEIN CRHSP-24-RELATED"/>
    <property type="match status" value="1"/>
</dbReference>
<dbReference type="GO" id="GO:0005829">
    <property type="term" value="C:cytosol"/>
    <property type="evidence" value="ECO:0007669"/>
    <property type="project" value="UniProtKB-ARBA"/>
</dbReference>
<name>A0A7W1X0H7_9GAMM</name>
<gene>
    <name evidence="5" type="ORF">H1S06_14065</name>
</gene>
<sequence length="203" mass="22570">MAMKGRIKKWNADKGFGFIQPLEGGDDLFFHVSAMRDRSLLPQINQLVTFEPGTDKDNRPRAESVVLAGTSVRRQHKTQHSSSHVIVPVLALFVVLGVVSMIGLLPWQLPVLMGFLSLWTYIVYAIDKSAAQADRRRTPESTLHLLALLGGWPGALCAQNLLRHKSVKAAFRNSFWWTVVINLGLMGFLASEPGQQLWGALLQ</sequence>
<feature type="transmembrane region" description="Helical" evidence="3">
    <location>
        <begin position="83"/>
        <end position="105"/>
    </location>
</feature>
<dbReference type="AlphaFoldDB" id="A0A7W1X0H7"/>
<comment type="subcellular location">
    <subcellularLocation>
        <location evidence="2">Cytoplasm</location>
    </subcellularLocation>
</comment>
<dbReference type="InterPro" id="IPR002059">
    <property type="entry name" value="CSP_DNA-bd"/>
</dbReference>
<dbReference type="Gene3D" id="2.40.50.140">
    <property type="entry name" value="Nucleic acid-binding proteins"/>
    <property type="match status" value="1"/>
</dbReference>
<dbReference type="InterPro" id="IPR019844">
    <property type="entry name" value="CSD_CS"/>
</dbReference>
<feature type="transmembrane region" description="Helical" evidence="3">
    <location>
        <begin position="111"/>
        <end position="131"/>
    </location>
</feature>
<dbReference type="PANTHER" id="PTHR12962:SF1">
    <property type="entry name" value="COLD SHOCK DOMAIN-CONTAINING PROTEIN CG9705"/>
    <property type="match status" value="1"/>
</dbReference>